<dbReference type="RefSeq" id="WP_129869812.1">
    <property type="nucleotide sequence ID" value="NZ_PCHG01000013.1"/>
</dbReference>
<gene>
    <name evidence="2" type="ORF">PG2072B_0941</name>
</gene>
<dbReference type="Proteomes" id="UP000293268">
    <property type="component" value="Unassembled WGS sequence"/>
</dbReference>
<name>A0A4Q5BCF2_9BIFI</name>
<reference evidence="2 3" key="1">
    <citation type="submission" date="2019-01" db="EMBL/GenBank/DDBJ databases">
        <title>Unveiling genomic diversity among members of the Bifidobacterium pseudolongum species, a widely distributed gut commensal of the animal kingdom.</title>
        <authorList>
            <person name="Lugli G.A."/>
            <person name="Duranti S."/>
            <person name="Albert K."/>
            <person name="Mancabelli L."/>
            <person name="Napoli S."/>
            <person name="Viappiani A."/>
            <person name="Anzalone R."/>
            <person name="Longhi G."/>
            <person name="Milani C."/>
            <person name="Turroni F."/>
            <person name="Alessandri G."/>
            <person name="Sela D.A."/>
            <person name="Van Sinderen D."/>
            <person name="Ventura M."/>
        </authorList>
    </citation>
    <scope>NUCLEOTIDE SEQUENCE [LARGE SCALE GENOMIC DNA]</scope>
    <source>
        <strain evidence="2 3">2072B</strain>
    </source>
</reference>
<organism evidence="2 3">
    <name type="scientific">Bifidobacterium pseudolongum subsp. globosum</name>
    <dbReference type="NCBI Taxonomy" id="1690"/>
    <lineage>
        <taxon>Bacteria</taxon>
        <taxon>Bacillati</taxon>
        <taxon>Actinomycetota</taxon>
        <taxon>Actinomycetes</taxon>
        <taxon>Bifidobacteriales</taxon>
        <taxon>Bifidobacteriaceae</taxon>
        <taxon>Bifidobacterium</taxon>
    </lineage>
</organism>
<evidence type="ECO:0000313" key="2">
    <source>
        <dbReference type="EMBL" id="RYQ68338.1"/>
    </source>
</evidence>
<dbReference type="EMBL" id="SBKU01000007">
    <property type="protein sequence ID" value="RYQ68338.1"/>
    <property type="molecule type" value="Genomic_DNA"/>
</dbReference>
<protein>
    <submittedName>
        <fullName evidence="2">Uncharacterized protein</fullName>
    </submittedName>
</protein>
<evidence type="ECO:0000256" key="1">
    <source>
        <dbReference type="SAM" id="MobiDB-lite"/>
    </source>
</evidence>
<sequence length="131" mass="14724">MGQSHQGHGPKSLILIDLCLNHPAAIQYDWIAAWGRPLDLTRQPLYEAWPMCREILKNHDTSHAYTALAGMSYLPGQAEQLIHALNQTRQRRTTPAWMKPDPLTSRTDSAAAQPHDEPLRAKLRARLGIDA</sequence>
<dbReference type="AlphaFoldDB" id="A0A4Q5BCF2"/>
<feature type="region of interest" description="Disordered" evidence="1">
    <location>
        <begin position="89"/>
        <end position="117"/>
    </location>
</feature>
<comment type="caution">
    <text evidence="2">The sequence shown here is derived from an EMBL/GenBank/DDBJ whole genome shotgun (WGS) entry which is preliminary data.</text>
</comment>
<proteinExistence type="predicted"/>
<accession>A0A4Q5BCF2</accession>
<evidence type="ECO:0000313" key="3">
    <source>
        <dbReference type="Proteomes" id="UP000293268"/>
    </source>
</evidence>